<accession>A0A9P4P6X7</accession>
<comment type="caution">
    <text evidence="2">The sequence shown here is derived from an EMBL/GenBank/DDBJ whole genome shotgun (WGS) entry which is preliminary data.</text>
</comment>
<dbReference type="OrthoDB" id="630188at2759"/>
<dbReference type="PANTHER" id="PTHR12905">
    <property type="entry name" value="METALLOPHOSPHOESTERASE"/>
    <property type="match status" value="1"/>
</dbReference>
<dbReference type="InterPro" id="IPR029052">
    <property type="entry name" value="Metallo-depent_PP-like"/>
</dbReference>
<organism evidence="2 3">
    <name type="scientific">Karstenula rhodostoma CBS 690.94</name>
    <dbReference type="NCBI Taxonomy" id="1392251"/>
    <lineage>
        <taxon>Eukaryota</taxon>
        <taxon>Fungi</taxon>
        <taxon>Dikarya</taxon>
        <taxon>Ascomycota</taxon>
        <taxon>Pezizomycotina</taxon>
        <taxon>Dothideomycetes</taxon>
        <taxon>Pleosporomycetidae</taxon>
        <taxon>Pleosporales</taxon>
        <taxon>Massarineae</taxon>
        <taxon>Didymosphaeriaceae</taxon>
        <taxon>Karstenula</taxon>
    </lineage>
</organism>
<dbReference type="PANTHER" id="PTHR12905:SF0">
    <property type="entry name" value="CALCINEURIN-LIKE PHOSPHOESTERASE DOMAIN-CONTAINING PROTEIN"/>
    <property type="match status" value="1"/>
</dbReference>
<dbReference type="InterPro" id="IPR004843">
    <property type="entry name" value="Calcineurin-like_PHP"/>
</dbReference>
<sequence>MSSPSHILPRNNLFRPAQPTPLQRFLRNPLFSLATYLYTHQPTLKHPLRIICLSDTHNTTPPSPPGDILLHAGDLTQNGTFAEIQATPAWLSALPHPHKFVIAGNHDLVLSRAFVAAAPPRVFTTAPGTTKDDLDWGEVIYLENASASVTVRGRKVKVWGAPWTPKYGNWAFQYPPGEDIWQGKIPEDADILVTHGPARGHLDVNGTGNAGCMHMRHELERVKPRLVVGVLVWMWSWVRWAFGVRREATTTLVNASTVGHGGVAEGMAVEI</sequence>
<dbReference type="AlphaFoldDB" id="A0A9P4P6X7"/>
<evidence type="ECO:0000259" key="1">
    <source>
        <dbReference type="Pfam" id="PF00149"/>
    </source>
</evidence>
<dbReference type="GO" id="GO:0016787">
    <property type="term" value="F:hydrolase activity"/>
    <property type="evidence" value="ECO:0007669"/>
    <property type="project" value="InterPro"/>
</dbReference>
<feature type="domain" description="Calcineurin-like phosphoesterase" evidence="1">
    <location>
        <begin position="60"/>
        <end position="208"/>
    </location>
</feature>
<keyword evidence="3" id="KW-1185">Reference proteome</keyword>
<reference evidence="2" key="1">
    <citation type="journal article" date="2020" name="Stud. Mycol.">
        <title>101 Dothideomycetes genomes: a test case for predicting lifestyles and emergence of pathogens.</title>
        <authorList>
            <person name="Haridas S."/>
            <person name="Albert R."/>
            <person name="Binder M."/>
            <person name="Bloem J."/>
            <person name="Labutti K."/>
            <person name="Salamov A."/>
            <person name="Andreopoulos B."/>
            <person name="Baker S."/>
            <person name="Barry K."/>
            <person name="Bills G."/>
            <person name="Bluhm B."/>
            <person name="Cannon C."/>
            <person name="Castanera R."/>
            <person name="Culley D."/>
            <person name="Daum C."/>
            <person name="Ezra D."/>
            <person name="Gonzalez J."/>
            <person name="Henrissat B."/>
            <person name="Kuo A."/>
            <person name="Liang C."/>
            <person name="Lipzen A."/>
            <person name="Lutzoni F."/>
            <person name="Magnuson J."/>
            <person name="Mondo S."/>
            <person name="Nolan M."/>
            <person name="Ohm R."/>
            <person name="Pangilinan J."/>
            <person name="Park H.-J."/>
            <person name="Ramirez L."/>
            <person name="Alfaro M."/>
            <person name="Sun H."/>
            <person name="Tritt A."/>
            <person name="Yoshinaga Y."/>
            <person name="Zwiers L.-H."/>
            <person name="Turgeon B."/>
            <person name="Goodwin S."/>
            <person name="Spatafora J."/>
            <person name="Crous P."/>
            <person name="Grigoriev I."/>
        </authorList>
    </citation>
    <scope>NUCLEOTIDE SEQUENCE</scope>
    <source>
        <strain evidence="2">CBS 690.94</strain>
    </source>
</reference>
<dbReference type="Gene3D" id="3.60.21.10">
    <property type="match status" value="1"/>
</dbReference>
<dbReference type="CDD" id="cd07379">
    <property type="entry name" value="MPP_239FB"/>
    <property type="match status" value="1"/>
</dbReference>
<dbReference type="SUPFAM" id="SSF56300">
    <property type="entry name" value="Metallo-dependent phosphatases"/>
    <property type="match status" value="1"/>
</dbReference>
<protein>
    <submittedName>
        <fullName evidence="2">Metallo-dependent phosphatase</fullName>
    </submittedName>
</protein>
<name>A0A9P4P6X7_9PLEO</name>
<proteinExistence type="predicted"/>
<evidence type="ECO:0000313" key="3">
    <source>
        <dbReference type="Proteomes" id="UP000799764"/>
    </source>
</evidence>
<evidence type="ECO:0000313" key="2">
    <source>
        <dbReference type="EMBL" id="KAF2437968.1"/>
    </source>
</evidence>
<dbReference type="Pfam" id="PF00149">
    <property type="entry name" value="Metallophos"/>
    <property type="match status" value="1"/>
</dbReference>
<dbReference type="InterPro" id="IPR051693">
    <property type="entry name" value="UPF0046_metallophosphoest"/>
</dbReference>
<gene>
    <name evidence="2" type="ORF">P171DRAFT_459054</name>
</gene>
<dbReference type="EMBL" id="MU001514">
    <property type="protein sequence ID" value="KAF2437968.1"/>
    <property type="molecule type" value="Genomic_DNA"/>
</dbReference>
<dbReference type="Proteomes" id="UP000799764">
    <property type="component" value="Unassembled WGS sequence"/>
</dbReference>